<evidence type="ECO:0000313" key="1">
    <source>
        <dbReference type="EMBL" id="NBC36188.1"/>
    </source>
</evidence>
<dbReference type="EMBL" id="JAAAPO010000002">
    <property type="protein sequence ID" value="NBC36188.1"/>
    <property type="molecule type" value="Genomic_DNA"/>
</dbReference>
<keyword evidence="2" id="KW-1185">Reference proteome</keyword>
<gene>
    <name evidence="1" type="ORF">GTZ99_06405</name>
</gene>
<name>A0ABW9XCC1_9SPHN</name>
<dbReference type="RefSeq" id="WP_161717427.1">
    <property type="nucleotide sequence ID" value="NZ_JAAAPO010000002.1"/>
</dbReference>
<comment type="caution">
    <text evidence="1">The sequence shown here is derived from an EMBL/GenBank/DDBJ whole genome shotgun (WGS) entry which is preliminary data.</text>
</comment>
<reference evidence="2" key="1">
    <citation type="submission" date="2020-01" db="EMBL/GenBank/DDBJ databases">
        <title>Sphingomonas sp. strain CSW-10.</title>
        <authorList>
            <person name="Chen W.-M."/>
        </authorList>
    </citation>
    <scope>NUCLEOTIDE SEQUENCE [LARGE SCALE GENOMIC DNA]</scope>
    <source>
        <strain evidence="2">FSY-8</strain>
    </source>
</reference>
<accession>A0ABW9XCC1</accession>
<evidence type="ECO:0000313" key="2">
    <source>
        <dbReference type="Proteomes" id="UP000753724"/>
    </source>
</evidence>
<organism evidence="1 2">
    <name type="scientific">Novosphingobium ovatum</name>
    <dbReference type="NCBI Taxonomy" id="1908523"/>
    <lineage>
        <taxon>Bacteria</taxon>
        <taxon>Pseudomonadati</taxon>
        <taxon>Pseudomonadota</taxon>
        <taxon>Alphaproteobacteria</taxon>
        <taxon>Sphingomonadales</taxon>
        <taxon>Sphingomonadaceae</taxon>
        <taxon>Novosphingobium</taxon>
    </lineage>
</organism>
<protein>
    <submittedName>
        <fullName evidence="1">Uncharacterized protein</fullName>
    </submittedName>
</protein>
<dbReference type="Proteomes" id="UP000753724">
    <property type="component" value="Unassembled WGS sequence"/>
</dbReference>
<proteinExistence type="predicted"/>
<sequence>MRILFYLPAITPWWFEHIITPMLRMMARSEQVEAIHLMVAPQWRNTGVTGAQLEPLLPLHKLNWHIVDHDPPALFRRNAAAIPGLMDTVAQIAPDLTLARSADFTTPAGFPGLVRHITEGALPPFVTDPAWIVLDELPFRHGHMPATARKQADLAREGFATLAQAAERTRPTRKAARATLNLPTDRPVIAVPLMYEHAENFYLAHAAHPDSVALLNDLADQTPPDALLAISDHPLNILHVNRHALLRHIEAHPARMRLIRHPDATRLLVCAADAVVADLSKSWALAAWAGTPILSVAAPERMAPWLNATPLAPGMTLAGMRGCDPAMLRRYQAWHLAARVLRPAACDLGQVLCMARGAPSADDIAANLAALAHQAQEAA</sequence>